<evidence type="ECO:0000256" key="1">
    <source>
        <dbReference type="ARBA" id="ARBA00004496"/>
    </source>
</evidence>
<feature type="compositionally biased region" description="Basic and acidic residues" evidence="3">
    <location>
        <begin position="130"/>
        <end position="139"/>
    </location>
</feature>
<dbReference type="AlphaFoldDB" id="A0A165JPN4"/>
<gene>
    <name evidence="5" type="ORF">EXIGLDRAFT_766541</name>
</gene>
<dbReference type="Pfam" id="PF02854">
    <property type="entry name" value="MIF4G"/>
    <property type="match status" value="2"/>
</dbReference>
<dbReference type="PANTHER" id="PTHR12839:SF7">
    <property type="entry name" value="REGULATOR OF NONSENSE TRANSCRIPTS 2"/>
    <property type="match status" value="1"/>
</dbReference>
<feature type="region of interest" description="Disordered" evidence="3">
    <location>
        <begin position="120"/>
        <end position="139"/>
    </location>
</feature>
<dbReference type="FunFam" id="1.25.40.180:FF:000037">
    <property type="entry name" value="Nonsense-mediated mRNA decay factor (Upf2)"/>
    <property type="match status" value="1"/>
</dbReference>
<evidence type="ECO:0000313" key="6">
    <source>
        <dbReference type="Proteomes" id="UP000077266"/>
    </source>
</evidence>
<dbReference type="InterPro" id="IPR039762">
    <property type="entry name" value="Nmd2/UPF2"/>
</dbReference>
<dbReference type="InterPro" id="IPR007193">
    <property type="entry name" value="Upf2/Nmd2_C"/>
</dbReference>
<accession>A0A165JPN4</accession>
<evidence type="ECO:0000313" key="5">
    <source>
        <dbReference type="EMBL" id="KZV95152.1"/>
    </source>
</evidence>
<dbReference type="SUPFAM" id="SSF48371">
    <property type="entry name" value="ARM repeat"/>
    <property type="match status" value="2"/>
</dbReference>
<feature type="region of interest" description="Disordered" evidence="3">
    <location>
        <begin position="395"/>
        <end position="427"/>
    </location>
</feature>
<sequence>MKATEEEVRRSRRLELRQLLETPAAAPSKGYDSSMKRHTALKTRLRTFGPDNVEAVLKEINGLSLEKYITELTDGYIEGLQKCKNEKDIWSALQIMCAIHRRFPDALLPAIQELLVPPPRTKDTAANAQTREKDDNERVTRQKAALRLCAELAMVRVIQDGPGRSGGEWVMKTLKGLLSNDPTLTSLPILVMFIKVFGRPYLGLTPAAAKAGRTAAEAGTLSDAVSREPVDGRLAQITDEGEELVEKDIRERFRRMCEGYFEKVGQKLVIEHNRLREQDRRNHEAYIRSGEIFEDRQKAYEKMTQAYEKILTGCQTLSELLYLPMPDLPTEDARTESIGLSTSNGQGGNADDDGVQYATSKWEAEEERKFYEDIQDLKDFVPKSFLGLNDKGELEASVDAKDEPEPTVVDETARGATPPPRTPSPTDAAALVAPQGPSQMLTALLANLSDATNRTLIDQIAVDFAMLNSKAARKRLIKFLTGVPKSRTDLLPHYGRLVATLNPYMPDVGKELVANLEEEFRYLQRKKNIVELNETRIRNTTYFAVLTKFKIVPAHVILHIFKVFLDDFSTSNIECAAMLLEGCGRFLLRSDDTKERMTQMFEAMKRKQGMQHMDTRYQVLLENAFYQCNPPERSPREEKQRSPMEMFLRHVMFDMLSRRTIDKVLRLMRRLPWDDPEVLRLVRAIFVKPWKIKYGNISLMAMLVYDLQRYYPAFTVDIVDQVLEDVRFGMEQNLYKRNQRRVATIKYFGELYIYRLISSNLIFDTMWSLVTFGHPEGRPLPGQFCPLDMPDDFFRIRLICSLLDTVGMCFDRGTHKRKLDNFITFFQMYMFCKNKLPMDVEFMVIDTLEALRPKLVLFKSFEEAASAVDEMFNGVLGNAVQVEDVDGDSDGGEDAGSGRDDGSEPDGEEDEEDDGIEDYQSKHDSAPGSPEADERIVQLHPLQEEGPSQEQDDDFAKELAKLISDTTEARKVDRKTAMAMWDSNVLPTGVRRKRNAGEEHDEDDEGHDEGNEGGQDVMKFTLLSRKGNKQQMKQLPIPAQSLLAVNVRSAQAQDKEEQQHLKKLVLDYEHREEIEELKAMEATARQKPIRIRLAG</sequence>
<dbReference type="PANTHER" id="PTHR12839">
    <property type="entry name" value="NONSENSE-MEDIATED MRNA DECAY PROTEIN 2 UP-FRAMESHIFT SUPPRESSOR 2"/>
    <property type="match status" value="1"/>
</dbReference>
<evidence type="ECO:0000256" key="3">
    <source>
        <dbReference type="SAM" id="MobiDB-lite"/>
    </source>
</evidence>
<dbReference type="FunCoup" id="A0A165JPN4">
    <property type="interactions" value="835"/>
</dbReference>
<keyword evidence="2" id="KW-0963">Cytoplasm</keyword>
<keyword evidence="6" id="KW-1185">Reference proteome</keyword>
<dbReference type="Gene3D" id="4.10.80.160">
    <property type="match status" value="1"/>
</dbReference>
<feature type="region of interest" description="Disordered" evidence="3">
    <location>
        <begin position="883"/>
        <end position="933"/>
    </location>
</feature>
<name>A0A165JPN4_EXIGL</name>
<evidence type="ECO:0000256" key="2">
    <source>
        <dbReference type="ARBA" id="ARBA00022490"/>
    </source>
</evidence>
<comment type="subcellular location">
    <subcellularLocation>
        <location evidence="1">Cytoplasm</location>
    </subcellularLocation>
</comment>
<feature type="compositionally biased region" description="Acidic residues" evidence="3">
    <location>
        <begin position="903"/>
        <end position="917"/>
    </location>
</feature>
<dbReference type="GO" id="GO:0035145">
    <property type="term" value="C:exon-exon junction complex"/>
    <property type="evidence" value="ECO:0007669"/>
    <property type="project" value="TreeGrafter"/>
</dbReference>
<dbReference type="GO" id="GO:0003723">
    <property type="term" value="F:RNA binding"/>
    <property type="evidence" value="ECO:0007669"/>
    <property type="project" value="InterPro"/>
</dbReference>
<evidence type="ECO:0000259" key="4">
    <source>
        <dbReference type="SMART" id="SM00543"/>
    </source>
</evidence>
<protein>
    <submittedName>
        <fullName evidence="5">ARM repeat-containing protein</fullName>
    </submittedName>
</protein>
<feature type="compositionally biased region" description="Acidic residues" evidence="3">
    <location>
        <begin position="883"/>
        <end position="893"/>
    </location>
</feature>
<dbReference type="Pfam" id="PF04050">
    <property type="entry name" value="Upf2"/>
    <property type="match status" value="1"/>
</dbReference>
<feature type="domain" description="MIF4G" evidence="4">
    <location>
        <begin position="646"/>
        <end position="854"/>
    </location>
</feature>
<reference evidence="5 6" key="1">
    <citation type="journal article" date="2016" name="Mol. Biol. Evol.">
        <title>Comparative Genomics of Early-Diverging Mushroom-Forming Fungi Provides Insights into the Origins of Lignocellulose Decay Capabilities.</title>
        <authorList>
            <person name="Nagy L.G."/>
            <person name="Riley R."/>
            <person name="Tritt A."/>
            <person name="Adam C."/>
            <person name="Daum C."/>
            <person name="Floudas D."/>
            <person name="Sun H."/>
            <person name="Yadav J.S."/>
            <person name="Pangilinan J."/>
            <person name="Larsson K.H."/>
            <person name="Matsuura K."/>
            <person name="Barry K."/>
            <person name="Labutti K."/>
            <person name="Kuo R."/>
            <person name="Ohm R.A."/>
            <person name="Bhattacharya S.S."/>
            <person name="Shirouzu T."/>
            <person name="Yoshinaga Y."/>
            <person name="Martin F.M."/>
            <person name="Grigoriev I.V."/>
            <person name="Hibbett D.S."/>
        </authorList>
    </citation>
    <scope>NUCLEOTIDE SEQUENCE [LARGE SCALE GENOMIC DNA]</scope>
    <source>
        <strain evidence="5 6">HHB12029</strain>
    </source>
</reference>
<feature type="region of interest" description="Disordered" evidence="3">
    <location>
        <begin position="988"/>
        <end position="1016"/>
    </location>
</feature>
<dbReference type="InterPro" id="IPR016024">
    <property type="entry name" value="ARM-type_fold"/>
</dbReference>
<dbReference type="SMART" id="SM00543">
    <property type="entry name" value="MIF4G"/>
    <property type="match status" value="2"/>
</dbReference>
<feature type="domain" description="MIF4G" evidence="4">
    <location>
        <begin position="438"/>
        <end position="631"/>
    </location>
</feature>
<dbReference type="GO" id="GO:0005737">
    <property type="term" value="C:cytoplasm"/>
    <property type="evidence" value="ECO:0007669"/>
    <property type="project" value="UniProtKB-SubCell"/>
</dbReference>
<dbReference type="OrthoDB" id="27832at2759"/>
<dbReference type="EMBL" id="KV425962">
    <property type="protein sequence ID" value="KZV95152.1"/>
    <property type="molecule type" value="Genomic_DNA"/>
</dbReference>
<dbReference type="STRING" id="1314781.A0A165JPN4"/>
<dbReference type="GO" id="GO:0000184">
    <property type="term" value="P:nuclear-transcribed mRNA catabolic process, nonsense-mediated decay"/>
    <property type="evidence" value="ECO:0007669"/>
    <property type="project" value="InterPro"/>
</dbReference>
<organism evidence="5 6">
    <name type="scientific">Exidia glandulosa HHB12029</name>
    <dbReference type="NCBI Taxonomy" id="1314781"/>
    <lineage>
        <taxon>Eukaryota</taxon>
        <taxon>Fungi</taxon>
        <taxon>Dikarya</taxon>
        <taxon>Basidiomycota</taxon>
        <taxon>Agaricomycotina</taxon>
        <taxon>Agaricomycetes</taxon>
        <taxon>Auriculariales</taxon>
        <taxon>Exidiaceae</taxon>
        <taxon>Exidia</taxon>
    </lineage>
</organism>
<proteinExistence type="predicted"/>
<dbReference type="Gene3D" id="1.25.40.180">
    <property type="match status" value="3"/>
</dbReference>
<dbReference type="InterPro" id="IPR003890">
    <property type="entry name" value="MIF4G-like_typ-3"/>
</dbReference>
<dbReference type="InParanoid" id="A0A165JPN4"/>
<dbReference type="Proteomes" id="UP000077266">
    <property type="component" value="Unassembled WGS sequence"/>
</dbReference>
<feature type="compositionally biased region" description="Basic and acidic residues" evidence="3">
    <location>
        <begin position="395"/>
        <end position="404"/>
    </location>
</feature>